<sequence length="233" mass="26885">MTNTDLTKYAKRIQSRLSSRGVKYSLQQCREALIKQLGDNLPTPEDISLVIENIQTSVTPPKTDKLATVTNHHIEPVDIPDNLEESTNLELPDQPEESLEHTLATTNSKLATNEQNGLVPQQQISTMVSKLFNDQPAEIQQQITQYSMERTFTNIREVQSFLENLRDMEFNLMLQTLQDHFNRRGSMLNVLNEVLQQQQAKDEKNRTSFFDSFQNQLTQFQQEMNQKLNQTSV</sequence>
<evidence type="ECO:0000256" key="1">
    <source>
        <dbReference type="SAM" id="MobiDB-lite"/>
    </source>
</evidence>
<name>A0A6B3N9I1_9CYAN</name>
<dbReference type="AlphaFoldDB" id="A0A6B3N9I1"/>
<protein>
    <submittedName>
        <fullName evidence="2">Uncharacterized protein</fullName>
    </submittedName>
</protein>
<accession>A0A6B3N9I1</accession>
<evidence type="ECO:0000313" key="2">
    <source>
        <dbReference type="EMBL" id="NER27252.1"/>
    </source>
</evidence>
<feature type="region of interest" description="Disordered" evidence="1">
    <location>
        <begin position="76"/>
        <end position="101"/>
    </location>
</feature>
<gene>
    <name evidence="2" type="ORF">F6J89_06340</name>
</gene>
<proteinExistence type="predicted"/>
<organism evidence="2">
    <name type="scientific">Symploca sp. SIO1C4</name>
    <dbReference type="NCBI Taxonomy" id="2607765"/>
    <lineage>
        <taxon>Bacteria</taxon>
        <taxon>Bacillati</taxon>
        <taxon>Cyanobacteriota</taxon>
        <taxon>Cyanophyceae</taxon>
        <taxon>Coleofasciculales</taxon>
        <taxon>Coleofasciculaceae</taxon>
        <taxon>Symploca</taxon>
    </lineage>
</organism>
<comment type="caution">
    <text evidence="2">The sequence shown here is derived from an EMBL/GenBank/DDBJ whole genome shotgun (WGS) entry which is preliminary data.</text>
</comment>
<dbReference type="EMBL" id="JAAHFQ010000085">
    <property type="protein sequence ID" value="NER27252.1"/>
    <property type="molecule type" value="Genomic_DNA"/>
</dbReference>
<reference evidence="2" key="1">
    <citation type="submission" date="2019-11" db="EMBL/GenBank/DDBJ databases">
        <title>Genomic insights into an expanded diversity of filamentous marine cyanobacteria reveals the extraordinary biosynthetic potential of Moorea and Okeania.</title>
        <authorList>
            <person name="Ferreira Leao T."/>
            <person name="Wang M."/>
            <person name="Moss N."/>
            <person name="Da Silva R."/>
            <person name="Sanders J."/>
            <person name="Nurk S."/>
            <person name="Gurevich A."/>
            <person name="Humphrey G."/>
            <person name="Reher R."/>
            <person name="Zhu Q."/>
            <person name="Belda-Ferre P."/>
            <person name="Glukhov E."/>
            <person name="Rex R."/>
            <person name="Dorrestein P.C."/>
            <person name="Knight R."/>
            <person name="Pevzner P."/>
            <person name="Gerwick W.H."/>
            <person name="Gerwick L."/>
        </authorList>
    </citation>
    <scope>NUCLEOTIDE SEQUENCE</scope>
    <source>
        <strain evidence="2">SIO1C4</strain>
    </source>
</reference>